<evidence type="ECO:0000313" key="2">
    <source>
        <dbReference type="Proteomes" id="UP001610563"/>
    </source>
</evidence>
<proteinExistence type="predicted"/>
<dbReference type="EMBL" id="JBFTWV010000402">
    <property type="protein sequence ID" value="KAL2782528.1"/>
    <property type="molecule type" value="Genomic_DNA"/>
</dbReference>
<dbReference type="Proteomes" id="UP001610563">
    <property type="component" value="Unassembled WGS sequence"/>
</dbReference>
<reference evidence="1 2" key="1">
    <citation type="submission" date="2024-07" db="EMBL/GenBank/DDBJ databases">
        <title>Section-level genome sequencing and comparative genomics of Aspergillus sections Usti and Cavernicolus.</title>
        <authorList>
            <consortium name="Lawrence Berkeley National Laboratory"/>
            <person name="Nybo J.L."/>
            <person name="Vesth T.C."/>
            <person name="Theobald S."/>
            <person name="Frisvad J.C."/>
            <person name="Larsen T.O."/>
            <person name="Kjaerboelling I."/>
            <person name="Rothschild-Mancinelli K."/>
            <person name="Lyhne E.K."/>
            <person name="Kogle M.E."/>
            <person name="Barry K."/>
            <person name="Clum A."/>
            <person name="Na H."/>
            <person name="Ledsgaard L."/>
            <person name="Lin J."/>
            <person name="Lipzen A."/>
            <person name="Kuo A."/>
            <person name="Riley R."/>
            <person name="Mondo S."/>
            <person name="Labutti K."/>
            <person name="Haridas S."/>
            <person name="Pangalinan J."/>
            <person name="Salamov A.A."/>
            <person name="Simmons B.A."/>
            <person name="Magnuson J.K."/>
            <person name="Chen J."/>
            <person name="Drula E."/>
            <person name="Henrissat B."/>
            <person name="Wiebenga A."/>
            <person name="Lubbers R.J."/>
            <person name="Gomes A.C."/>
            <person name="Makela M.R."/>
            <person name="Stajich J."/>
            <person name="Grigoriev I.V."/>
            <person name="Mortensen U.H."/>
            <person name="De Vries R.P."/>
            <person name="Baker S.E."/>
            <person name="Andersen M.R."/>
        </authorList>
    </citation>
    <scope>NUCLEOTIDE SEQUENCE [LARGE SCALE GENOMIC DNA]</scope>
    <source>
        <strain evidence="1 2">CBS 209.92</strain>
    </source>
</reference>
<accession>A0ABR4FH00</accession>
<keyword evidence="2" id="KW-1185">Reference proteome</keyword>
<evidence type="ECO:0008006" key="3">
    <source>
        <dbReference type="Google" id="ProtNLM"/>
    </source>
</evidence>
<evidence type="ECO:0000313" key="1">
    <source>
        <dbReference type="EMBL" id="KAL2782528.1"/>
    </source>
</evidence>
<comment type="caution">
    <text evidence="1">The sequence shown here is derived from an EMBL/GenBank/DDBJ whole genome shotgun (WGS) entry which is preliminary data.</text>
</comment>
<sequence length="343" mass="38230">MVASPSHADDGFESKIEPLYPAGNVTVVCKNGPPDTWRTWLVSSHILSIVSPKFAALFRFMVREDHQGLISPSSCLSLNGEDPLLLGLLFEVLHFRQPQKDVQMNLKKIAQLAVLCDKYSCCSALRPWSSHWLGHAPAPETPEEYGYALLASHLYENEQYLATVSAHAVRNLRLESVSAWSDDEILRYLPQAVYNDLKMKMTAAMDRLRCDVDYVVDFHQRFENVYLLGGLMCLICGRTHPDSARECHACRNQDLYAKICTPAYRIGEYLIALKAAALWPPSEVSRTCSVMEFAARVGSVKSSLKHRCGAGKLCPLELGVELLNVKVQRTVASIMGCVLNDPS</sequence>
<gene>
    <name evidence="1" type="ORF">BJX66DRAFT_351047</name>
</gene>
<name>A0ABR4FH00_9EURO</name>
<protein>
    <recommendedName>
        <fullName evidence="3">BTB domain-containing protein</fullName>
    </recommendedName>
</protein>
<organism evidence="1 2">
    <name type="scientific">Aspergillus keveii</name>
    <dbReference type="NCBI Taxonomy" id="714993"/>
    <lineage>
        <taxon>Eukaryota</taxon>
        <taxon>Fungi</taxon>
        <taxon>Dikarya</taxon>
        <taxon>Ascomycota</taxon>
        <taxon>Pezizomycotina</taxon>
        <taxon>Eurotiomycetes</taxon>
        <taxon>Eurotiomycetidae</taxon>
        <taxon>Eurotiales</taxon>
        <taxon>Aspergillaceae</taxon>
        <taxon>Aspergillus</taxon>
        <taxon>Aspergillus subgen. Nidulantes</taxon>
    </lineage>
</organism>